<dbReference type="SUPFAM" id="SSF56112">
    <property type="entry name" value="Protein kinase-like (PK-like)"/>
    <property type="match status" value="1"/>
</dbReference>
<evidence type="ECO:0000256" key="1">
    <source>
        <dbReference type="ARBA" id="ARBA00012513"/>
    </source>
</evidence>
<feature type="domain" description="Protein kinase" evidence="12">
    <location>
        <begin position="12"/>
        <end position="290"/>
    </location>
</feature>
<proteinExistence type="inferred from homology"/>
<feature type="compositionally biased region" description="Polar residues" evidence="11">
    <location>
        <begin position="52"/>
        <end position="71"/>
    </location>
</feature>
<dbReference type="PROSITE" id="PS50011">
    <property type="entry name" value="PROTEIN_KINASE_DOM"/>
    <property type="match status" value="1"/>
</dbReference>
<dbReference type="AlphaFoldDB" id="I7MCU4"/>
<feature type="binding site" evidence="9">
    <location>
        <position position="40"/>
    </location>
    <ligand>
        <name>ATP</name>
        <dbReference type="ChEBI" id="CHEBI:30616"/>
    </ligand>
</feature>
<dbReference type="Gene3D" id="1.10.510.10">
    <property type="entry name" value="Transferase(Phosphotransferase) domain 1"/>
    <property type="match status" value="1"/>
</dbReference>
<evidence type="ECO:0000313" key="13">
    <source>
        <dbReference type="EMBL" id="EAR84943.1"/>
    </source>
</evidence>
<evidence type="ECO:0000256" key="7">
    <source>
        <dbReference type="ARBA" id="ARBA00047899"/>
    </source>
</evidence>
<organism evidence="13 14">
    <name type="scientific">Tetrahymena thermophila (strain SB210)</name>
    <dbReference type="NCBI Taxonomy" id="312017"/>
    <lineage>
        <taxon>Eukaryota</taxon>
        <taxon>Sar</taxon>
        <taxon>Alveolata</taxon>
        <taxon>Ciliophora</taxon>
        <taxon>Intramacronucleata</taxon>
        <taxon>Oligohymenophorea</taxon>
        <taxon>Hymenostomatida</taxon>
        <taxon>Tetrahymenina</taxon>
        <taxon>Tetrahymenidae</taxon>
        <taxon>Tetrahymena</taxon>
    </lineage>
</organism>
<dbReference type="PANTHER" id="PTHR43895">
    <property type="entry name" value="CALCIUM/CALMODULIN-DEPENDENT PROTEIN KINASE KINASE-RELATED"/>
    <property type="match status" value="1"/>
</dbReference>
<reference evidence="14" key="1">
    <citation type="journal article" date="2006" name="PLoS Biol.">
        <title>Macronuclear genome sequence of the ciliate Tetrahymena thermophila, a model eukaryote.</title>
        <authorList>
            <person name="Eisen J.A."/>
            <person name="Coyne R.S."/>
            <person name="Wu M."/>
            <person name="Wu D."/>
            <person name="Thiagarajan M."/>
            <person name="Wortman J.R."/>
            <person name="Badger J.H."/>
            <person name="Ren Q."/>
            <person name="Amedeo P."/>
            <person name="Jones K.M."/>
            <person name="Tallon L.J."/>
            <person name="Delcher A.L."/>
            <person name="Salzberg S.L."/>
            <person name="Silva J.C."/>
            <person name="Haas B.J."/>
            <person name="Majoros W.H."/>
            <person name="Farzad M."/>
            <person name="Carlton J.M."/>
            <person name="Smith R.K. Jr."/>
            <person name="Garg J."/>
            <person name="Pearlman R.E."/>
            <person name="Karrer K.M."/>
            <person name="Sun L."/>
            <person name="Manning G."/>
            <person name="Elde N.C."/>
            <person name="Turkewitz A.P."/>
            <person name="Asai D.J."/>
            <person name="Wilkes D.E."/>
            <person name="Wang Y."/>
            <person name="Cai H."/>
            <person name="Collins K."/>
            <person name="Stewart B.A."/>
            <person name="Lee S.R."/>
            <person name="Wilamowska K."/>
            <person name="Weinberg Z."/>
            <person name="Ruzzo W.L."/>
            <person name="Wloga D."/>
            <person name="Gaertig J."/>
            <person name="Frankel J."/>
            <person name="Tsao C.-C."/>
            <person name="Gorovsky M.A."/>
            <person name="Keeling P.J."/>
            <person name="Waller R.F."/>
            <person name="Patron N.J."/>
            <person name="Cherry J.M."/>
            <person name="Stover N.A."/>
            <person name="Krieger C.J."/>
            <person name="del Toro C."/>
            <person name="Ryder H.F."/>
            <person name="Williamson S.C."/>
            <person name="Barbeau R.A."/>
            <person name="Hamilton E.P."/>
            <person name="Orias E."/>
        </authorList>
    </citation>
    <scope>NUCLEOTIDE SEQUENCE [LARGE SCALE GENOMIC DNA]</scope>
    <source>
        <strain evidence="14">SB210</strain>
    </source>
</reference>
<dbReference type="InterPro" id="IPR000719">
    <property type="entry name" value="Prot_kinase_dom"/>
</dbReference>
<dbReference type="GO" id="GO:0004674">
    <property type="term" value="F:protein serine/threonine kinase activity"/>
    <property type="evidence" value="ECO:0007669"/>
    <property type="project" value="UniProtKB-KW"/>
</dbReference>
<evidence type="ECO:0000256" key="5">
    <source>
        <dbReference type="ARBA" id="ARBA00022777"/>
    </source>
</evidence>
<gene>
    <name evidence="13" type="ORF">TTHERM_00585000</name>
</gene>
<dbReference type="InParanoid" id="I7MCU4"/>
<keyword evidence="5 13" id="KW-0418">Kinase</keyword>
<evidence type="ECO:0000256" key="6">
    <source>
        <dbReference type="ARBA" id="ARBA00022840"/>
    </source>
</evidence>
<evidence type="ECO:0000256" key="4">
    <source>
        <dbReference type="ARBA" id="ARBA00022741"/>
    </source>
</evidence>
<dbReference type="InterPro" id="IPR011009">
    <property type="entry name" value="Kinase-like_dom_sf"/>
</dbReference>
<evidence type="ECO:0000256" key="2">
    <source>
        <dbReference type="ARBA" id="ARBA00022527"/>
    </source>
</evidence>
<keyword evidence="14" id="KW-1185">Reference proteome</keyword>
<keyword evidence="2 10" id="KW-0723">Serine/threonine-protein kinase</keyword>
<keyword evidence="4 9" id="KW-0547">Nucleotide-binding</keyword>
<protein>
    <recommendedName>
        <fullName evidence="1">non-specific serine/threonine protein kinase</fullName>
        <ecNumber evidence="1">2.7.11.1</ecNumber>
    </recommendedName>
</protein>
<comment type="catalytic activity">
    <reaction evidence="8">
        <text>L-seryl-[protein] + ATP = O-phospho-L-seryl-[protein] + ADP + H(+)</text>
        <dbReference type="Rhea" id="RHEA:17989"/>
        <dbReference type="Rhea" id="RHEA-COMP:9863"/>
        <dbReference type="Rhea" id="RHEA-COMP:11604"/>
        <dbReference type="ChEBI" id="CHEBI:15378"/>
        <dbReference type="ChEBI" id="CHEBI:29999"/>
        <dbReference type="ChEBI" id="CHEBI:30616"/>
        <dbReference type="ChEBI" id="CHEBI:83421"/>
        <dbReference type="ChEBI" id="CHEBI:456216"/>
        <dbReference type="EC" id="2.7.11.1"/>
    </reaction>
</comment>
<dbReference type="eggNOG" id="KOG0583">
    <property type="taxonomic scope" value="Eukaryota"/>
</dbReference>
<accession>I7MCU4</accession>
<dbReference type="KEGG" id="tet:TTHERM_00585000"/>
<dbReference type="InterPro" id="IPR017441">
    <property type="entry name" value="Protein_kinase_ATP_BS"/>
</dbReference>
<evidence type="ECO:0000256" key="9">
    <source>
        <dbReference type="PROSITE-ProRule" id="PRU10141"/>
    </source>
</evidence>
<dbReference type="GeneID" id="7823743"/>
<dbReference type="InterPro" id="IPR008271">
    <property type="entry name" value="Ser/Thr_kinase_AS"/>
</dbReference>
<dbReference type="OMA" id="RTILKGW"/>
<evidence type="ECO:0000256" key="8">
    <source>
        <dbReference type="ARBA" id="ARBA00048679"/>
    </source>
</evidence>
<evidence type="ECO:0000256" key="11">
    <source>
        <dbReference type="SAM" id="MobiDB-lite"/>
    </source>
</evidence>
<dbReference type="GO" id="GO:0005524">
    <property type="term" value="F:ATP binding"/>
    <property type="evidence" value="ECO:0007669"/>
    <property type="project" value="UniProtKB-UniRule"/>
</dbReference>
<keyword evidence="6 9" id="KW-0067">ATP-binding</keyword>
<dbReference type="GO" id="GO:0007165">
    <property type="term" value="P:signal transduction"/>
    <property type="evidence" value="ECO:0007669"/>
    <property type="project" value="TreeGrafter"/>
</dbReference>
<dbReference type="PANTHER" id="PTHR43895:SF32">
    <property type="entry name" value="SERINE_THREONINE-PROTEIN KINASE CHK1"/>
    <property type="match status" value="1"/>
</dbReference>
<sequence>MARTTIDSVADLKIYKKIGHGKTAEVFLVKDVMNNSYALKKFRNEYTSQQQLTFKDSSSPRENSYHSTSCFSDPENEVKVLSELGNHPNITRIHFFDGQHILMDLNRNGELFDYISLGSPLFDEELARFYFRQMVDVIDFMQQSSYAHRDIKPENILLDEHFNLKLSDFGFSTKQQEGEQLTHILGTDGYMAPELLRGRGYDGFKVDIFAMGVVLFCMVNGFPPYYKKAIATDPYYRFFVEKRTHVYWSCLQRKYNKNYSNEFMSLVTGMLAYNPQERIDLQMIKSHPWYQKPCSLTTEEIISRMTQIRSQINTEANV</sequence>
<comment type="similarity">
    <text evidence="10">Belongs to the protein kinase superfamily.</text>
</comment>
<dbReference type="RefSeq" id="XP_001032606.1">
    <property type="nucleotide sequence ID" value="XM_001032606.3"/>
</dbReference>
<dbReference type="PROSITE" id="PS00108">
    <property type="entry name" value="PROTEIN_KINASE_ST"/>
    <property type="match status" value="1"/>
</dbReference>
<evidence type="ECO:0000256" key="10">
    <source>
        <dbReference type="RuleBase" id="RU000304"/>
    </source>
</evidence>
<dbReference type="EMBL" id="GG662510">
    <property type="protein sequence ID" value="EAR84943.1"/>
    <property type="molecule type" value="Genomic_DNA"/>
</dbReference>
<dbReference type="PROSITE" id="PS00107">
    <property type="entry name" value="PROTEIN_KINASE_ATP"/>
    <property type="match status" value="1"/>
</dbReference>
<evidence type="ECO:0000259" key="12">
    <source>
        <dbReference type="PROSITE" id="PS50011"/>
    </source>
</evidence>
<dbReference type="HOGENOM" id="CLU_000288_63_0_1"/>
<dbReference type="OrthoDB" id="541276at2759"/>
<name>I7MCU4_TETTS</name>
<dbReference type="SMART" id="SM00220">
    <property type="entry name" value="S_TKc"/>
    <property type="match status" value="1"/>
</dbReference>
<evidence type="ECO:0000256" key="3">
    <source>
        <dbReference type="ARBA" id="ARBA00022679"/>
    </source>
</evidence>
<dbReference type="Proteomes" id="UP000009168">
    <property type="component" value="Unassembled WGS sequence"/>
</dbReference>
<dbReference type="Pfam" id="PF00069">
    <property type="entry name" value="Pkinase"/>
    <property type="match status" value="1"/>
</dbReference>
<evidence type="ECO:0000313" key="14">
    <source>
        <dbReference type="Proteomes" id="UP000009168"/>
    </source>
</evidence>
<comment type="catalytic activity">
    <reaction evidence="7">
        <text>L-threonyl-[protein] + ATP = O-phospho-L-threonyl-[protein] + ADP + H(+)</text>
        <dbReference type="Rhea" id="RHEA:46608"/>
        <dbReference type="Rhea" id="RHEA-COMP:11060"/>
        <dbReference type="Rhea" id="RHEA-COMP:11605"/>
        <dbReference type="ChEBI" id="CHEBI:15378"/>
        <dbReference type="ChEBI" id="CHEBI:30013"/>
        <dbReference type="ChEBI" id="CHEBI:30616"/>
        <dbReference type="ChEBI" id="CHEBI:61977"/>
        <dbReference type="ChEBI" id="CHEBI:456216"/>
        <dbReference type="EC" id="2.7.11.1"/>
    </reaction>
</comment>
<keyword evidence="3" id="KW-0808">Transferase</keyword>
<dbReference type="EC" id="2.7.11.1" evidence="1"/>
<feature type="region of interest" description="Disordered" evidence="11">
    <location>
        <begin position="52"/>
        <end position="72"/>
    </location>
</feature>